<evidence type="ECO:0000256" key="1">
    <source>
        <dbReference type="ARBA" id="ARBA00010528"/>
    </source>
</evidence>
<feature type="domain" description="Large ribosomal subunit protein uL4 C-terminal" evidence="5">
    <location>
        <begin position="412"/>
        <end position="485"/>
    </location>
</feature>
<organism evidence="6 7">
    <name type="scientific">Bos mutus</name>
    <name type="common">wild yak</name>
    <dbReference type="NCBI Taxonomy" id="72004"/>
    <lineage>
        <taxon>Eukaryota</taxon>
        <taxon>Metazoa</taxon>
        <taxon>Chordata</taxon>
        <taxon>Craniata</taxon>
        <taxon>Vertebrata</taxon>
        <taxon>Euteleostomi</taxon>
        <taxon>Mammalia</taxon>
        <taxon>Eutheria</taxon>
        <taxon>Laurasiatheria</taxon>
        <taxon>Artiodactyla</taxon>
        <taxon>Ruminantia</taxon>
        <taxon>Pecora</taxon>
        <taxon>Bovidae</taxon>
        <taxon>Bovinae</taxon>
        <taxon>Bos</taxon>
    </lineage>
</organism>
<feature type="region of interest" description="Disordered" evidence="4">
    <location>
        <begin position="498"/>
        <end position="541"/>
    </location>
</feature>
<protein>
    <submittedName>
        <fullName evidence="6">60S ribosomal protein L4</fullName>
    </submittedName>
</protein>
<dbReference type="GO" id="GO:0006412">
    <property type="term" value="P:translation"/>
    <property type="evidence" value="ECO:0007669"/>
    <property type="project" value="InterPro"/>
</dbReference>
<evidence type="ECO:0000256" key="2">
    <source>
        <dbReference type="ARBA" id="ARBA00022980"/>
    </source>
</evidence>
<evidence type="ECO:0000313" key="6">
    <source>
        <dbReference type="EMBL" id="ELR59615.1"/>
    </source>
</evidence>
<keyword evidence="3" id="KW-0687">Ribonucleoprotein</keyword>
<evidence type="ECO:0000259" key="5">
    <source>
        <dbReference type="Pfam" id="PF14374"/>
    </source>
</evidence>
<dbReference type="Gene3D" id="3.40.1370.10">
    <property type="match status" value="3"/>
</dbReference>
<dbReference type="EMBL" id="JH880698">
    <property type="protein sequence ID" value="ELR59615.1"/>
    <property type="molecule type" value="Genomic_DNA"/>
</dbReference>
<accession>L8ISR4</accession>
<dbReference type="Pfam" id="PF00573">
    <property type="entry name" value="Ribosomal_L4"/>
    <property type="match status" value="2"/>
</dbReference>
<gene>
    <name evidence="6" type="ORF">M91_15038</name>
</gene>
<sequence>MRQILTNEIKISVIVTTSEMRQLRKAVPSHDNFLLGCLHIEGSSEDSGTLNSQDTRILGSLSDNMAQSPTWVWALHSFSQTVKQTISGLESVKWNLGPTRPKLGVCAAADVANGSDRVCSSTDISVLRKGESSGKNVTLPAVFKARIRLDTVKFVHTNLHKNDRQPYTVSELADHQTSAESWGTGRAVARIPRVRGGGTHHSGQGGFGNMCRGGRMFAPAETWRCWHRRVNTTQKRCAICSAPTASALPVLVMSKGHRIEFILNSLCVLRKGESSGKNVTLPAVFKARIRLDTVKFVHTNLHKNNRQPYTVSELADHQTSAESWGTGRAVARIPRVRGGGTHHSGQGGFGNMCRGGRMFAPAETWRCWHRRVNTTQKRCAICSAPTASALPVLVMSKDELYGSWCKAASLKSNYNLPMHKMLSTDLSRILKSPEIQRALRAPRKKTHCRVLKKKPLKNLRITLKLNPYPKTMCRNTVLRQAKNHKILMDKAAAALEAKSDEKGIQGKKPVVGNKKKKAVGDKKLKKPVVGKKAAGTKKPAA</sequence>
<dbReference type="InterPro" id="IPR002136">
    <property type="entry name" value="Ribosomal_uL4"/>
</dbReference>
<dbReference type="InterPro" id="IPR045240">
    <property type="entry name" value="Ribosomal_uL4_euk/arch"/>
</dbReference>
<dbReference type="GO" id="GO:0005840">
    <property type="term" value="C:ribosome"/>
    <property type="evidence" value="ECO:0007669"/>
    <property type="project" value="UniProtKB-KW"/>
</dbReference>
<keyword evidence="2 6" id="KW-0689">Ribosomal protein</keyword>
<dbReference type="GO" id="GO:0003735">
    <property type="term" value="F:structural constituent of ribosome"/>
    <property type="evidence" value="ECO:0007669"/>
    <property type="project" value="InterPro"/>
</dbReference>
<dbReference type="AlphaFoldDB" id="L8ISR4"/>
<reference evidence="6 7" key="1">
    <citation type="journal article" date="2012" name="Nat. Genet.">
        <title>The yak genome and adaptation to life at high altitude.</title>
        <authorList>
            <person name="Qiu Q."/>
            <person name="Zhang G."/>
            <person name="Ma T."/>
            <person name="Qian W."/>
            <person name="Wang J."/>
            <person name="Ye Z."/>
            <person name="Cao C."/>
            <person name="Hu Q."/>
            <person name="Kim J."/>
            <person name="Larkin D.M."/>
            <person name="Auvil L."/>
            <person name="Capitanu B."/>
            <person name="Ma J."/>
            <person name="Lewin H.A."/>
            <person name="Qian X."/>
            <person name="Lang Y."/>
            <person name="Zhou R."/>
            <person name="Wang L."/>
            <person name="Wang K."/>
            <person name="Xia J."/>
            <person name="Liao S."/>
            <person name="Pan S."/>
            <person name="Lu X."/>
            <person name="Hou H."/>
            <person name="Wang Y."/>
            <person name="Zang X."/>
            <person name="Yin Y."/>
            <person name="Ma H."/>
            <person name="Zhang J."/>
            <person name="Wang Z."/>
            <person name="Zhang Y."/>
            <person name="Zhang D."/>
            <person name="Yonezawa T."/>
            <person name="Hasegawa M."/>
            <person name="Zhong Y."/>
            <person name="Liu W."/>
            <person name="Zhang Y."/>
            <person name="Huang Z."/>
            <person name="Zhang S."/>
            <person name="Long R."/>
            <person name="Yang H."/>
            <person name="Wang J."/>
            <person name="Lenstra J.A."/>
            <person name="Cooper D.N."/>
            <person name="Wu Y."/>
            <person name="Wang J."/>
            <person name="Shi P."/>
            <person name="Wang J."/>
            <person name="Liu J."/>
        </authorList>
    </citation>
    <scope>NUCLEOTIDE SEQUENCE [LARGE SCALE GENOMIC DNA]</scope>
    <source>
        <strain evidence="7">yakQH1</strain>
    </source>
</reference>
<name>L8ISR4_9CETA</name>
<feature type="compositionally biased region" description="Basic residues" evidence="4">
    <location>
        <begin position="513"/>
        <end position="529"/>
    </location>
</feature>
<dbReference type="InterPro" id="IPR023574">
    <property type="entry name" value="Ribosomal_uL4_dom_sf"/>
</dbReference>
<feature type="compositionally biased region" description="Low complexity" evidence="4">
    <location>
        <begin position="530"/>
        <end position="541"/>
    </location>
</feature>
<evidence type="ECO:0000256" key="4">
    <source>
        <dbReference type="SAM" id="MobiDB-lite"/>
    </source>
</evidence>
<evidence type="ECO:0000313" key="7">
    <source>
        <dbReference type="Proteomes" id="UP000011080"/>
    </source>
</evidence>
<dbReference type="Proteomes" id="UP000011080">
    <property type="component" value="Unassembled WGS sequence"/>
</dbReference>
<dbReference type="SUPFAM" id="SSF52166">
    <property type="entry name" value="Ribosomal protein L4"/>
    <property type="match status" value="2"/>
</dbReference>
<dbReference type="GO" id="GO:1990904">
    <property type="term" value="C:ribonucleoprotein complex"/>
    <property type="evidence" value="ECO:0007669"/>
    <property type="project" value="UniProtKB-KW"/>
</dbReference>
<dbReference type="PANTHER" id="PTHR19431">
    <property type="entry name" value="60S RIBOSOMAL PROTEIN L4"/>
    <property type="match status" value="1"/>
</dbReference>
<proteinExistence type="inferred from homology"/>
<evidence type="ECO:0000256" key="3">
    <source>
        <dbReference type="ARBA" id="ARBA00023274"/>
    </source>
</evidence>
<dbReference type="Pfam" id="PF14374">
    <property type="entry name" value="Ribos_L4_asso_C"/>
    <property type="match status" value="1"/>
</dbReference>
<dbReference type="InterPro" id="IPR025755">
    <property type="entry name" value="Ribos_uL4_C_dom"/>
</dbReference>
<comment type="similarity">
    <text evidence="1">Belongs to the universal ribosomal protein uL4 family.</text>
</comment>